<evidence type="ECO:0000256" key="1">
    <source>
        <dbReference type="SAM" id="MobiDB-lite"/>
    </source>
</evidence>
<proteinExistence type="predicted"/>
<organism evidence="2 3">
    <name type="scientific">Vitis vinifera</name>
    <name type="common">Grape</name>
    <dbReference type="NCBI Taxonomy" id="29760"/>
    <lineage>
        <taxon>Eukaryota</taxon>
        <taxon>Viridiplantae</taxon>
        <taxon>Streptophyta</taxon>
        <taxon>Embryophyta</taxon>
        <taxon>Tracheophyta</taxon>
        <taxon>Spermatophyta</taxon>
        <taxon>Magnoliopsida</taxon>
        <taxon>eudicotyledons</taxon>
        <taxon>Gunneridae</taxon>
        <taxon>Pentapetalae</taxon>
        <taxon>rosids</taxon>
        <taxon>Vitales</taxon>
        <taxon>Vitaceae</taxon>
        <taxon>Viteae</taxon>
        <taxon>Vitis</taxon>
    </lineage>
</organism>
<comment type="caution">
    <text evidence="2">The sequence shown here is derived from an EMBL/GenBank/DDBJ whole genome shotgun (WGS) entry which is preliminary data.</text>
</comment>
<name>A0A438EZH9_VITVI</name>
<dbReference type="EMBL" id="QGNW01001158">
    <property type="protein sequence ID" value="RVW53144.1"/>
    <property type="molecule type" value="Genomic_DNA"/>
</dbReference>
<dbReference type="AlphaFoldDB" id="A0A438EZH9"/>
<protein>
    <submittedName>
        <fullName evidence="2">Uncharacterized protein</fullName>
    </submittedName>
</protein>
<gene>
    <name evidence="2" type="ORF">CK203_080648</name>
</gene>
<evidence type="ECO:0000313" key="2">
    <source>
        <dbReference type="EMBL" id="RVW53144.1"/>
    </source>
</evidence>
<evidence type="ECO:0000313" key="3">
    <source>
        <dbReference type="Proteomes" id="UP000288805"/>
    </source>
</evidence>
<reference evidence="2 3" key="1">
    <citation type="journal article" date="2018" name="PLoS Genet.">
        <title>Population sequencing reveals clonal diversity and ancestral inbreeding in the grapevine cultivar Chardonnay.</title>
        <authorList>
            <person name="Roach M.J."/>
            <person name="Johnson D.L."/>
            <person name="Bohlmann J."/>
            <person name="van Vuuren H.J."/>
            <person name="Jones S.J."/>
            <person name="Pretorius I.S."/>
            <person name="Schmidt S.A."/>
            <person name="Borneman A.R."/>
        </authorList>
    </citation>
    <scope>NUCLEOTIDE SEQUENCE [LARGE SCALE GENOMIC DNA]</scope>
    <source>
        <strain evidence="3">cv. Chardonnay</strain>
        <tissue evidence="2">Leaf</tissue>
    </source>
</reference>
<dbReference type="Proteomes" id="UP000288805">
    <property type="component" value="Unassembled WGS sequence"/>
</dbReference>
<sequence>MLDRQSDKSFGGVFGPPVRTSFVKEWKKVSFSVEGVKTSGNCSASRDYISWNRETLQLAARQCYQIAREAGSSNDRESLPEQANAPDQ</sequence>
<accession>A0A438EZH9</accession>
<feature type="region of interest" description="Disordered" evidence="1">
    <location>
        <begin position="69"/>
        <end position="88"/>
    </location>
</feature>